<evidence type="ECO:0000256" key="1">
    <source>
        <dbReference type="ARBA" id="ARBA00009275"/>
    </source>
</evidence>
<dbReference type="PIRSF" id="PIRSF005902">
    <property type="entry name" value="DNase_TatD"/>
    <property type="match status" value="1"/>
</dbReference>
<gene>
    <name evidence="5" type="ORF">DXD04_12835</name>
</gene>
<feature type="binding site" evidence="4">
    <location>
        <position position="207"/>
    </location>
    <ligand>
        <name>a divalent metal cation</name>
        <dbReference type="ChEBI" id="CHEBI:60240"/>
        <label>1</label>
    </ligand>
</feature>
<dbReference type="GO" id="GO:0004536">
    <property type="term" value="F:DNA nuclease activity"/>
    <property type="evidence" value="ECO:0007669"/>
    <property type="project" value="InterPro"/>
</dbReference>
<feature type="binding site" evidence="4">
    <location>
        <position position="157"/>
    </location>
    <ligand>
        <name>a divalent metal cation</name>
        <dbReference type="ChEBI" id="CHEBI:60240"/>
        <label>2</label>
    </ligand>
</feature>
<dbReference type="Proteomes" id="UP000260862">
    <property type="component" value="Unassembled WGS sequence"/>
</dbReference>
<evidence type="ECO:0000256" key="4">
    <source>
        <dbReference type="PIRSR" id="PIRSR005902-1"/>
    </source>
</evidence>
<keyword evidence="6" id="KW-1185">Reference proteome</keyword>
<comment type="similarity">
    <text evidence="1">Belongs to the metallo-dependent hydrolases superfamily. TatD-type hydrolase family.</text>
</comment>
<dbReference type="GO" id="GO:0016788">
    <property type="term" value="F:hydrolase activity, acting on ester bonds"/>
    <property type="evidence" value="ECO:0007669"/>
    <property type="project" value="InterPro"/>
</dbReference>
<feature type="binding site" evidence="4">
    <location>
        <position position="8"/>
    </location>
    <ligand>
        <name>a divalent metal cation</name>
        <dbReference type="ChEBI" id="CHEBI:60240"/>
        <label>1</label>
    </ligand>
</feature>
<dbReference type="CDD" id="cd01310">
    <property type="entry name" value="TatD_DNAse"/>
    <property type="match status" value="1"/>
</dbReference>
<dbReference type="InterPro" id="IPR015991">
    <property type="entry name" value="TatD/YcfH-like"/>
</dbReference>
<dbReference type="RefSeq" id="WP_117673661.1">
    <property type="nucleotide sequence ID" value="NZ_CABOGR010000026.1"/>
</dbReference>
<organism evidence="5 6">
    <name type="scientific">Phocaeicola plebeius</name>
    <dbReference type="NCBI Taxonomy" id="310297"/>
    <lineage>
        <taxon>Bacteria</taxon>
        <taxon>Pseudomonadati</taxon>
        <taxon>Bacteroidota</taxon>
        <taxon>Bacteroidia</taxon>
        <taxon>Bacteroidales</taxon>
        <taxon>Bacteroidaceae</taxon>
        <taxon>Phocaeicola</taxon>
    </lineage>
</organism>
<keyword evidence="3" id="KW-0378">Hydrolase</keyword>
<keyword evidence="2 4" id="KW-0479">Metal-binding</keyword>
<accession>A0A3E4MT66</accession>
<evidence type="ECO:0000256" key="2">
    <source>
        <dbReference type="ARBA" id="ARBA00022723"/>
    </source>
</evidence>
<dbReference type="PANTHER" id="PTHR46124">
    <property type="entry name" value="D-AMINOACYL-TRNA DEACYLASE"/>
    <property type="match status" value="1"/>
</dbReference>
<proteinExistence type="inferred from homology"/>
<evidence type="ECO:0000313" key="6">
    <source>
        <dbReference type="Proteomes" id="UP000260862"/>
    </source>
</evidence>
<evidence type="ECO:0000313" key="5">
    <source>
        <dbReference type="EMBL" id="RGK52948.1"/>
    </source>
</evidence>
<feature type="binding site" evidence="4">
    <location>
        <position position="96"/>
    </location>
    <ligand>
        <name>a divalent metal cation</name>
        <dbReference type="ChEBI" id="CHEBI:60240"/>
        <label>1</label>
    </ligand>
</feature>
<evidence type="ECO:0000256" key="3">
    <source>
        <dbReference type="ARBA" id="ARBA00022801"/>
    </source>
</evidence>
<dbReference type="GO" id="GO:0046872">
    <property type="term" value="F:metal ion binding"/>
    <property type="evidence" value="ECO:0007669"/>
    <property type="project" value="UniProtKB-KW"/>
</dbReference>
<dbReference type="InterPro" id="IPR001130">
    <property type="entry name" value="TatD-like"/>
</dbReference>
<dbReference type="Pfam" id="PF01026">
    <property type="entry name" value="TatD_DNase"/>
    <property type="match status" value="1"/>
</dbReference>
<reference evidence="5 6" key="1">
    <citation type="submission" date="2018-08" db="EMBL/GenBank/DDBJ databases">
        <title>A genome reference for cultivated species of the human gut microbiota.</title>
        <authorList>
            <person name="Zou Y."/>
            <person name="Xue W."/>
            <person name="Luo G."/>
        </authorList>
    </citation>
    <scope>NUCLEOTIDE SEQUENCE [LARGE SCALE GENOMIC DNA]</scope>
    <source>
        <strain evidence="5 6">TF10-3AC</strain>
    </source>
</reference>
<dbReference type="PANTHER" id="PTHR46124:SF4">
    <property type="entry name" value="HYDROLASE TATD"/>
    <property type="match status" value="1"/>
</dbReference>
<protein>
    <submittedName>
        <fullName evidence="5">TatD family deoxyribonuclease</fullName>
    </submittedName>
</protein>
<dbReference type="SUPFAM" id="SSF51556">
    <property type="entry name" value="Metallo-dependent hydrolases"/>
    <property type="match status" value="1"/>
</dbReference>
<dbReference type="FunFam" id="3.20.20.140:FF:000005">
    <property type="entry name" value="TatD family hydrolase"/>
    <property type="match status" value="1"/>
</dbReference>
<feature type="binding site" evidence="4">
    <location>
        <position position="10"/>
    </location>
    <ligand>
        <name>a divalent metal cation</name>
        <dbReference type="ChEBI" id="CHEBI:60240"/>
        <label>1</label>
    </ligand>
</feature>
<dbReference type="GO" id="GO:0005829">
    <property type="term" value="C:cytosol"/>
    <property type="evidence" value="ECO:0007669"/>
    <property type="project" value="TreeGrafter"/>
</dbReference>
<dbReference type="NCBIfam" id="TIGR00010">
    <property type="entry name" value="YchF/TatD family DNA exonuclease"/>
    <property type="match status" value="1"/>
</dbReference>
<sequence length="263" mass="29811">MNALIDTHTHLYTEEFDADRELAVIRAVEAGVTRLLMPNIDDTTVEAMLKLCEAHDCCYPMIGFHPTSVDAGWKERLEKVKGYLTSSSHCFYGIGEVGVDLYWDKTFREEQMIVFEEQVKWALEYDLPLIIHCREAYPELLEVLSGYKHTALRGIFHSFTGTSEDAERLLEYESFMLGINGVVTFKKSTLPEVLKNVPLKRVVLETDSPYLAPVPYRGKRNESANLVKVAECLSVIYGVPLSEIASRTTENALKVFTNAEKSF</sequence>
<comment type="caution">
    <text evidence="5">The sequence shown here is derived from an EMBL/GenBank/DDBJ whole genome shotgun (WGS) entry which is preliminary data.</text>
</comment>
<dbReference type="Gene3D" id="3.20.20.140">
    <property type="entry name" value="Metal-dependent hydrolases"/>
    <property type="match status" value="1"/>
</dbReference>
<dbReference type="InterPro" id="IPR032466">
    <property type="entry name" value="Metal_Hydrolase"/>
</dbReference>
<dbReference type="EMBL" id="QSQT01000026">
    <property type="protein sequence ID" value="RGK52948.1"/>
    <property type="molecule type" value="Genomic_DNA"/>
</dbReference>
<name>A0A3E4MT66_9BACT</name>
<feature type="binding site" evidence="4">
    <location>
        <position position="132"/>
    </location>
    <ligand>
        <name>a divalent metal cation</name>
        <dbReference type="ChEBI" id="CHEBI:60240"/>
        <label>2</label>
    </ligand>
</feature>
<dbReference type="AlphaFoldDB" id="A0A3E4MT66"/>